<keyword evidence="15" id="KW-1185">Reference proteome</keyword>
<comment type="caution">
    <text evidence="14">The sequence shown here is derived from an EMBL/GenBank/DDBJ whole genome shotgun (WGS) entry which is preliminary data.</text>
</comment>
<evidence type="ECO:0000256" key="13">
    <source>
        <dbReference type="SAM" id="Phobius"/>
    </source>
</evidence>
<dbReference type="PRINTS" id="PR00691">
    <property type="entry name" value="ADHESINB"/>
</dbReference>
<evidence type="ECO:0000256" key="10">
    <source>
        <dbReference type="ARBA" id="ARBA00023136"/>
    </source>
</evidence>
<keyword evidence="10 13" id="KW-0472">Membrane</keyword>
<gene>
    <name evidence="14" type="ORF">ALQ77_01603</name>
</gene>
<dbReference type="GO" id="GO:0046872">
    <property type="term" value="F:metal ion binding"/>
    <property type="evidence" value="ECO:0007669"/>
    <property type="project" value="UniProtKB-KW"/>
</dbReference>
<dbReference type="InterPro" id="IPR001626">
    <property type="entry name" value="ABC_TroCD"/>
</dbReference>
<evidence type="ECO:0000256" key="2">
    <source>
        <dbReference type="ARBA" id="ARBA00004196"/>
    </source>
</evidence>
<evidence type="ECO:0000313" key="14">
    <source>
        <dbReference type="EMBL" id="RMM45008.1"/>
    </source>
</evidence>
<evidence type="ECO:0000256" key="7">
    <source>
        <dbReference type="ARBA" id="ARBA00022723"/>
    </source>
</evidence>
<feature type="transmembrane region" description="Helical" evidence="13">
    <location>
        <begin position="71"/>
        <end position="90"/>
    </location>
</feature>
<dbReference type="InterPro" id="IPR006129">
    <property type="entry name" value="AdhesinB"/>
</dbReference>
<dbReference type="EMBL" id="RBOJ01000096">
    <property type="protein sequence ID" value="RMM45008.1"/>
    <property type="molecule type" value="Genomic_DNA"/>
</dbReference>
<dbReference type="AlphaFoldDB" id="A0A3M3E675"/>
<dbReference type="GO" id="GO:0043190">
    <property type="term" value="C:ATP-binding cassette (ABC) transporter complex"/>
    <property type="evidence" value="ECO:0007669"/>
    <property type="project" value="InterPro"/>
</dbReference>
<evidence type="ECO:0000256" key="4">
    <source>
        <dbReference type="ARBA" id="ARBA00011028"/>
    </source>
</evidence>
<organism evidence="14 15">
    <name type="scientific">Pseudomonas corrugata</name>
    <dbReference type="NCBI Taxonomy" id="47879"/>
    <lineage>
        <taxon>Bacteria</taxon>
        <taxon>Pseudomonadati</taxon>
        <taxon>Pseudomonadota</taxon>
        <taxon>Gammaproteobacteria</taxon>
        <taxon>Pseudomonadales</taxon>
        <taxon>Pseudomonadaceae</taxon>
        <taxon>Pseudomonas</taxon>
    </lineage>
</organism>
<dbReference type="SUPFAM" id="SSF53807">
    <property type="entry name" value="Helical backbone' metal receptor"/>
    <property type="match status" value="1"/>
</dbReference>
<feature type="transmembrane region" description="Helical" evidence="13">
    <location>
        <begin position="141"/>
        <end position="164"/>
    </location>
</feature>
<dbReference type="Proteomes" id="UP000270661">
    <property type="component" value="Unassembled WGS sequence"/>
</dbReference>
<keyword evidence="9 13" id="KW-1133">Transmembrane helix</keyword>
<accession>A0A3M3E675</accession>
<evidence type="ECO:0000256" key="9">
    <source>
        <dbReference type="ARBA" id="ARBA00022989"/>
    </source>
</evidence>
<keyword evidence="6 12" id="KW-0812">Transmembrane</keyword>
<dbReference type="PRINTS" id="PR00690">
    <property type="entry name" value="ADHESNFAMILY"/>
</dbReference>
<keyword evidence="7" id="KW-0479">Metal-binding</keyword>
<evidence type="ECO:0000313" key="15">
    <source>
        <dbReference type="Proteomes" id="UP000270661"/>
    </source>
</evidence>
<dbReference type="CDD" id="cd01137">
    <property type="entry name" value="PsaA"/>
    <property type="match status" value="1"/>
</dbReference>
<dbReference type="GO" id="GO:0030001">
    <property type="term" value="P:metal ion transport"/>
    <property type="evidence" value="ECO:0007669"/>
    <property type="project" value="InterPro"/>
</dbReference>
<dbReference type="SUPFAM" id="SSF81345">
    <property type="entry name" value="ABC transporter involved in vitamin B12 uptake, BtuC"/>
    <property type="match status" value="1"/>
</dbReference>
<feature type="transmembrane region" description="Helical" evidence="13">
    <location>
        <begin position="224"/>
        <end position="242"/>
    </location>
</feature>
<dbReference type="GO" id="GO:0030313">
    <property type="term" value="C:cell envelope"/>
    <property type="evidence" value="ECO:0007669"/>
    <property type="project" value="UniProtKB-SubCell"/>
</dbReference>
<evidence type="ECO:0000256" key="11">
    <source>
        <dbReference type="RuleBase" id="RU003512"/>
    </source>
</evidence>
<dbReference type="InterPro" id="IPR006127">
    <property type="entry name" value="ZnuA-like"/>
</dbReference>
<protein>
    <submittedName>
        <fullName evidence="14">Uncharacterized protein</fullName>
    </submittedName>
</protein>
<comment type="subcellular location">
    <subcellularLocation>
        <location evidence="2">Cell envelope</location>
    </subcellularLocation>
    <subcellularLocation>
        <location evidence="12">Cell membrane</location>
        <topology evidence="12">Multi-pass membrane protein</topology>
    </subcellularLocation>
    <subcellularLocation>
        <location evidence="1">Membrane</location>
        <topology evidence="1">Multi-pass membrane protein</topology>
    </subcellularLocation>
</comment>
<dbReference type="InterPro" id="IPR006128">
    <property type="entry name" value="Lipoprotein_PsaA-like"/>
</dbReference>
<feature type="transmembrane region" description="Helical" evidence="13">
    <location>
        <begin position="102"/>
        <end position="121"/>
    </location>
</feature>
<evidence type="ECO:0000256" key="12">
    <source>
        <dbReference type="RuleBase" id="RU003943"/>
    </source>
</evidence>
<evidence type="ECO:0000256" key="1">
    <source>
        <dbReference type="ARBA" id="ARBA00004141"/>
    </source>
</evidence>
<dbReference type="PANTHER" id="PTHR42953">
    <property type="entry name" value="HIGH-AFFINITY ZINC UPTAKE SYSTEM PROTEIN ZNUA-RELATED"/>
    <property type="match status" value="1"/>
</dbReference>
<dbReference type="PANTHER" id="PTHR42953:SF1">
    <property type="entry name" value="METAL-BINDING PROTEIN HI_0362-RELATED"/>
    <property type="match status" value="1"/>
</dbReference>
<evidence type="ECO:0000256" key="3">
    <source>
        <dbReference type="ARBA" id="ARBA00008034"/>
    </source>
</evidence>
<evidence type="ECO:0000256" key="8">
    <source>
        <dbReference type="ARBA" id="ARBA00022729"/>
    </source>
</evidence>
<dbReference type="InterPro" id="IPR037294">
    <property type="entry name" value="ABC_BtuC-like"/>
</dbReference>
<feature type="transmembrane region" description="Helical" evidence="13">
    <location>
        <begin position="185"/>
        <end position="212"/>
    </location>
</feature>
<dbReference type="Pfam" id="PF01297">
    <property type="entry name" value="ZnuA"/>
    <property type="match status" value="1"/>
</dbReference>
<keyword evidence="8" id="KW-0732">Signal</keyword>
<reference evidence="14 15" key="1">
    <citation type="submission" date="2018-08" db="EMBL/GenBank/DDBJ databases">
        <title>Recombination of ecologically and evolutionarily significant loci maintains genetic cohesion in the Pseudomonas syringae species complex.</title>
        <authorList>
            <person name="Dillon M."/>
            <person name="Thakur S."/>
            <person name="Almeida R.N.D."/>
            <person name="Weir B.S."/>
            <person name="Guttman D.S."/>
        </authorList>
    </citation>
    <scope>NUCLEOTIDE SEQUENCE [LARGE SCALE GENOMIC DNA]</scope>
    <source>
        <strain evidence="14 15">NCPPB2445</strain>
    </source>
</reference>
<sequence length="573" mass="60626">MLAATHLWQPFQEFVFMRRALLGGLVLACSTAPLGVFLILRRMSLIGDAVAHGILPGAALGFWFAGLSLPALTLGGLGAGLGMAGLAAWVTRRTGLREDASLAAIYPISLAAGVLILGVAGKRLDLLHLLFGSALAVDGPTLTGMLWVSAASLIAMALIYRPLLLDTLDPLFLQTVSRLGPLAHGVFLTLVVLNLVIGFQAIGALMVVGLMMLPATPDGHRCAARLPLGLVWPVAVLLFLIAQRPGHRAGCGDVLSALRDSRSGTRSAAPPAPVHIPMRCFPMRALLVLFSLMLSMSLSAAEKLQVVTSFSILADMTRQVGGEHIQITNMVGPDADAHTYEPTPDDAKALLGAKLIIKNGLGFEPWLDRLVTSTETGAPVISASHGVIPRSLDEDGETVPDPHAWHNLANAELYVNNITKALEAADPANKADYERNSQAYLKKIYALLADAKAKLGSLPPGNRKIVTSHDAFGYLGQAYGIDFIAPQGLSTEREPSAAEVAALITQIRQAHVKAVFMENIKDARLLKQIADESGAQIGGTLYSDALAASGPASSFTGLFEYNLNTLYDALSKP</sequence>
<feature type="transmembrane region" description="Helical" evidence="13">
    <location>
        <begin position="20"/>
        <end position="40"/>
    </location>
</feature>
<comment type="similarity">
    <text evidence="4 11">Belongs to the bacterial solute-binding protein 9 family.</text>
</comment>
<name>A0A3M3E675_9PSED</name>
<dbReference type="InterPro" id="IPR050492">
    <property type="entry name" value="Bact_metal-bind_prot9"/>
</dbReference>
<evidence type="ECO:0000256" key="6">
    <source>
        <dbReference type="ARBA" id="ARBA00022692"/>
    </source>
</evidence>
<dbReference type="STRING" id="47879.AXG94_15165"/>
<evidence type="ECO:0000256" key="5">
    <source>
        <dbReference type="ARBA" id="ARBA00022448"/>
    </source>
</evidence>
<feature type="transmembrane region" description="Helical" evidence="13">
    <location>
        <begin position="45"/>
        <end position="65"/>
    </location>
</feature>
<dbReference type="GO" id="GO:0007155">
    <property type="term" value="P:cell adhesion"/>
    <property type="evidence" value="ECO:0007669"/>
    <property type="project" value="InterPro"/>
</dbReference>
<proteinExistence type="inferred from homology"/>
<dbReference type="Pfam" id="PF00950">
    <property type="entry name" value="ABC-3"/>
    <property type="match status" value="1"/>
</dbReference>
<dbReference type="GO" id="GO:0055085">
    <property type="term" value="P:transmembrane transport"/>
    <property type="evidence" value="ECO:0007669"/>
    <property type="project" value="InterPro"/>
</dbReference>
<keyword evidence="5 11" id="KW-0813">Transport</keyword>
<feature type="transmembrane region" description="Helical" evidence="13">
    <location>
        <begin position="285"/>
        <end position="301"/>
    </location>
</feature>
<dbReference type="Gene3D" id="3.40.50.1980">
    <property type="entry name" value="Nitrogenase molybdenum iron protein domain"/>
    <property type="match status" value="2"/>
</dbReference>
<comment type="similarity">
    <text evidence="3 12">Belongs to the ABC-3 integral membrane protein family.</text>
</comment>